<dbReference type="GO" id="GO:0098552">
    <property type="term" value="C:side of membrane"/>
    <property type="evidence" value="ECO:0007669"/>
    <property type="project" value="UniProtKB-KW"/>
</dbReference>
<keyword evidence="7" id="KW-0325">Glycoprotein</keyword>
<evidence type="ECO:0000256" key="6">
    <source>
        <dbReference type="ARBA" id="ARBA00023136"/>
    </source>
</evidence>
<dbReference type="PROSITE" id="PS51257">
    <property type="entry name" value="PROKAR_LIPOPROTEIN"/>
    <property type="match status" value="1"/>
</dbReference>
<evidence type="ECO:0000256" key="8">
    <source>
        <dbReference type="ARBA" id="ARBA00023288"/>
    </source>
</evidence>
<feature type="chain" id="PRO_5004059169" evidence="10">
    <location>
        <begin position="24"/>
        <end position="518"/>
    </location>
</feature>
<reference evidence="13" key="2">
    <citation type="journal article" date="2014" name="Mol. Biochem. Parasitol.">
        <title>Capturing the variant surface glycoprotein repertoire (the VSGnome) of Trypanosoma brucei Lister 427.</title>
        <authorList>
            <person name="Cross G.A."/>
            <person name="Kim H.S."/>
            <person name="Wickstead B."/>
        </authorList>
    </citation>
    <scope>NUCLEOTIDE SEQUENCE</scope>
    <source>
        <strain evidence="13">Lister 427</strain>
    </source>
</reference>
<comment type="function">
    <text evidence="1">VSG forms a coat on the surface of the parasite. The trypanosome evades the immune response of the host by expressing a series of antigenically distinct VSGs from an estimated 1000 VSG genes.</text>
</comment>
<accession>M4TDV4</accession>
<dbReference type="VEuPathDB" id="TriTrypDB:Tb427_000108300"/>
<organism evidence="13">
    <name type="scientific">Trypanosoma brucei</name>
    <dbReference type="NCBI Taxonomy" id="5691"/>
    <lineage>
        <taxon>Eukaryota</taxon>
        <taxon>Discoba</taxon>
        <taxon>Euglenozoa</taxon>
        <taxon>Kinetoplastea</taxon>
        <taxon>Metakinetoplastina</taxon>
        <taxon>Trypanosomatida</taxon>
        <taxon>Trypanosomatidae</taxon>
        <taxon>Trypanosoma</taxon>
    </lineage>
</organism>
<dbReference type="Pfam" id="PF13206">
    <property type="entry name" value="VSG_B"/>
    <property type="match status" value="1"/>
</dbReference>
<feature type="compositionally biased region" description="Basic and acidic residues" evidence="9">
    <location>
        <begin position="459"/>
        <end position="471"/>
    </location>
</feature>
<keyword evidence="5 10" id="KW-0732">Signal</keyword>
<feature type="region of interest" description="Disordered" evidence="9">
    <location>
        <begin position="376"/>
        <end position="402"/>
    </location>
</feature>
<feature type="region of interest" description="Disordered" evidence="9">
    <location>
        <begin position="423"/>
        <end position="489"/>
    </location>
</feature>
<evidence type="ECO:0000259" key="12">
    <source>
        <dbReference type="Pfam" id="PF13206"/>
    </source>
</evidence>
<dbReference type="VEuPathDB" id="TriTrypDB:Tb10.v4.0189"/>
<dbReference type="AlphaFoldDB" id="M4TDV4"/>
<keyword evidence="4" id="KW-0336">GPI-anchor</keyword>
<evidence type="ECO:0000313" key="13">
    <source>
        <dbReference type="EMBL" id="AGH61230.1"/>
    </source>
</evidence>
<proteinExistence type="predicted"/>
<evidence type="ECO:0000259" key="11">
    <source>
        <dbReference type="Pfam" id="PF10659"/>
    </source>
</evidence>
<sequence length="518" mass="55394">MARYSLVLLYLTVAACKPGAATAGEVMAEFLSLCSAWHAGKSLLATTYNKSTAPQELKDILNLNMTLAPADWQSIFNEEAKHKTWQEYKEANSDKLKGADWQTVWPYLKDARQATKKAITGWPVDIAKAIAPHDKQRFTRIVKVAAANALNRFLATQQTPTYGPEEAATAAKSAATAALCGTQTDANGAAAPCEDITATPAKENTCGNAAAHKGGSSIRLDLICLCSENTGDQCFGQAGHQTAMGGANLKAGVLAELIEKCGEGGDNVRPDELVSLSVAQFSGRLADKKDAGAEMAVYLGKTVNTHCDSSDSACVDYTNVLKNTKKGVYGIAWVANLKKATHAWQTIETKKRADAAAIATLTAIKDEIAMEVATAPPEQAKQPAASADEQSNAGKAGRKQECDKHHASQENCTKAQCNYDENAADGKKCKPKTGSENTAEAGTGEKKDGAATTVNCGQHNEKTKCEEENKGKTTPVCGWRKGKDDEDDKDTEKFRNVSFLIINKLALISFTFKRLVTF</sequence>
<feature type="domain" description="Trypanosome variant surface glycoprotein C-terminal" evidence="11">
    <location>
        <begin position="402"/>
        <end position="515"/>
    </location>
</feature>
<comment type="subcellular location">
    <subcellularLocation>
        <location evidence="2">Cell membrane</location>
        <topology evidence="2">Lipid-anchor</topology>
        <topology evidence="2">GPI-anchor</topology>
    </subcellularLocation>
</comment>
<evidence type="ECO:0000256" key="5">
    <source>
        <dbReference type="ARBA" id="ARBA00022729"/>
    </source>
</evidence>
<keyword evidence="8" id="KW-0449">Lipoprotein</keyword>
<evidence type="ECO:0000256" key="1">
    <source>
        <dbReference type="ARBA" id="ARBA00002523"/>
    </source>
</evidence>
<name>M4TDV4_9TRYP</name>
<evidence type="ECO:0000256" key="7">
    <source>
        <dbReference type="ARBA" id="ARBA00023180"/>
    </source>
</evidence>
<feature type="signal peptide" evidence="10">
    <location>
        <begin position="1"/>
        <end position="23"/>
    </location>
</feature>
<dbReference type="GO" id="GO:0005886">
    <property type="term" value="C:plasma membrane"/>
    <property type="evidence" value="ECO:0007669"/>
    <property type="project" value="UniProtKB-SubCell"/>
</dbReference>
<keyword evidence="3" id="KW-1003">Cell membrane</keyword>
<dbReference type="VEuPathDB" id="TriTrypDB:Tb1125.Tb10.v4.0189"/>
<reference evidence="13" key="1">
    <citation type="submission" date="2013-02" db="EMBL/GenBank/DDBJ databases">
        <authorList>
            <person name="Cross G.A.M."/>
            <person name="Kim H.-S."/>
            <person name="Wickstead B."/>
        </authorList>
    </citation>
    <scope>NUCLEOTIDE SEQUENCE</scope>
    <source>
        <strain evidence="13">Lister 427</strain>
    </source>
</reference>
<keyword evidence="6" id="KW-0472">Membrane</keyword>
<dbReference type="EMBL" id="KC613799">
    <property type="protein sequence ID" value="AGH61230.1"/>
    <property type="molecule type" value="Genomic_DNA"/>
</dbReference>
<dbReference type="InterPro" id="IPR019609">
    <property type="entry name" value="Variant_surf_glycoprt_trypan_C"/>
</dbReference>
<evidence type="ECO:0000256" key="9">
    <source>
        <dbReference type="SAM" id="MobiDB-lite"/>
    </source>
</evidence>
<dbReference type="Pfam" id="PF10659">
    <property type="entry name" value="Trypan_glycop_C"/>
    <property type="match status" value="1"/>
</dbReference>
<evidence type="ECO:0000256" key="3">
    <source>
        <dbReference type="ARBA" id="ARBA00022475"/>
    </source>
</evidence>
<evidence type="ECO:0000256" key="4">
    <source>
        <dbReference type="ARBA" id="ARBA00022622"/>
    </source>
</evidence>
<evidence type="ECO:0000256" key="10">
    <source>
        <dbReference type="SAM" id="SignalP"/>
    </source>
</evidence>
<feature type="domain" description="Trypanosome variant surface glycoprotein B-type N-terminal" evidence="12">
    <location>
        <begin position="10"/>
        <end position="361"/>
    </location>
</feature>
<protein>
    <submittedName>
        <fullName evidence="13">Variant surface glycoprotein 694</fullName>
    </submittedName>
</protein>
<dbReference type="InterPro" id="IPR025932">
    <property type="entry name" value="Trypano_VSG_B_N_dom"/>
</dbReference>
<evidence type="ECO:0000256" key="2">
    <source>
        <dbReference type="ARBA" id="ARBA00004609"/>
    </source>
</evidence>